<keyword evidence="2" id="KW-0812">Transmembrane</keyword>
<evidence type="ECO:0000313" key="4">
    <source>
        <dbReference type="Proteomes" id="UP001409291"/>
    </source>
</evidence>
<sequence>MSPGIILSDHAGIIYHQNYFIMQKLTATLSLLLFCSVSYASSGSVEDTIANVASWLIIVVLPFAGIFLFWKVHIYPEKIAEKKNHPQLSAIKSMCLLSLIFGGLLWPVALIWANYDHKKDKAPSSDLEDADPFTGKEQIQIEENK</sequence>
<reference evidence="3 4" key="1">
    <citation type="submission" date="2024-04" db="EMBL/GenBank/DDBJ databases">
        <title>WGS of bacteria from Torrens River.</title>
        <authorList>
            <person name="Wyrsch E.R."/>
            <person name="Drigo B."/>
        </authorList>
    </citation>
    <scope>NUCLEOTIDE SEQUENCE [LARGE SCALE GENOMIC DNA]</scope>
    <source>
        <strain evidence="3 4">TWI391</strain>
    </source>
</reference>
<keyword evidence="4" id="KW-1185">Reference proteome</keyword>
<dbReference type="Pfam" id="PF11742">
    <property type="entry name" value="DUF3302"/>
    <property type="match status" value="1"/>
</dbReference>
<feature type="region of interest" description="Disordered" evidence="1">
    <location>
        <begin position="120"/>
        <end position="145"/>
    </location>
</feature>
<name>A0ABV0BUF4_9SPHI</name>
<feature type="transmembrane region" description="Helical" evidence="2">
    <location>
        <begin position="93"/>
        <end position="115"/>
    </location>
</feature>
<feature type="transmembrane region" description="Helical" evidence="2">
    <location>
        <begin position="52"/>
        <end position="72"/>
    </location>
</feature>
<keyword evidence="2" id="KW-1133">Transmembrane helix</keyword>
<organism evidence="3 4">
    <name type="scientific">Sphingobacterium kitahiroshimense</name>
    <dbReference type="NCBI Taxonomy" id="470446"/>
    <lineage>
        <taxon>Bacteria</taxon>
        <taxon>Pseudomonadati</taxon>
        <taxon>Bacteroidota</taxon>
        <taxon>Sphingobacteriia</taxon>
        <taxon>Sphingobacteriales</taxon>
        <taxon>Sphingobacteriaceae</taxon>
        <taxon>Sphingobacterium</taxon>
    </lineage>
</organism>
<dbReference type="EMBL" id="JBDJNQ010000006">
    <property type="protein sequence ID" value="MEN5378212.1"/>
    <property type="molecule type" value="Genomic_DNA"/>
</dbReference>
<dbReference type="Proteomes" id="UP001409291">
    <property type="component" value="Unassembled WGS sequence"/>
</dbReference>
<evidence type="ECO:0000256" key="2">
    <source>
        <dbReference type="SAM" id="Phobius"/>
    </source>
</evidence>
<keyword evidence="2" id="KW-0472">Membrane</keyword>
<accession>A0ABV0BUF4</accession>
<gene>
    <name evidence="3" type="ORF">ABE541_13185</name>
</gene>
<comment type="caution">
    <text evidence="3">The sequence shown here is derived from an EMBL/GenBank/DDBJ whole genome shotgun (WGS) entry which is preliminary data.</text>
</comment>
<proteinExistence type="predicted"/>
<dbReference type="RefSeq" id="WP_346581456.1">
    <property type="nucleotide sequence ID" value="NZ_JBDJNQ010000006.1"/>
</dbReference>
<dbReference type="InterPro" id="IPR011223">
    <property type="entry name" value="UCP028770"/>
</dbReference>
<evidence type="ECO:0000313" key="3">
    <source>
        <dbReference type="EMBL" id="MEN5378212.1"/>
    </source>
</evidence>
<evidence type="ECO:0000256" key="1">
    <source>
        <dbReference type="SAM" id="MobiDB-lite"/>
    </source>
</evidence>
<feature type="transmembrane region" description="Helical" evidence="2">
    <location>
        <begin position="21"/>
        <end position="40"/>
    </location>
</feature>
<protein>
    <submittedName>
        <fullName evidence="3">DUF3302 domain-containing protein</fullName>
    </submittedName>
</protein>